<dbReference type="SUPFAM" id="SSF53448">
    <property type="entry name" value="Nucleotide-diphospho-sugar transferases"/>
    <property type="match status" value="1"/>
</dbReference>
<evidence type="ECO:0000313" key="4">
    <source>
        <dbReference type="EMBL" id="RYU76076.1"/>
    </source>
</evidence>
<evidence type="ECO:0000313" key="5">
    <source>
        <dbReference type="Proteomes" id="UP000294155"/>
    </source>
</evidence>
<dbReference type="EMBL" id="SEWE01000110">
    <property type="protein sequence ID" value="RYU73089.1"/>
    <property type="molecule type" value="Genomic_DNA"/>
</dbReference>
<evidence type="ECO:0000313" key="2">
    <source>
        <dbReference type="EMBL" id="RYU73089.1"/>
    </source>
</evidence>
<comment type="caution">
    <text evidence="2">The sequence shown here is derived from an EMBL/GenBank/DDBJ whole genome shotgun (WGS) entry which is preliminary data.</text>
</comment>
<dbReference type="EMBL" id="SEWE01000061">
    <property type="protein sequence ID" value="RYU76076.1"/>
    <property type="molecule type" value="Genomic_DNA"/>
</dbReference>
<evidence type="ECO:0000259" key="1">
    <source>
        <dbReference type="Pfam" id="PF00535"/>
    </source>
</evidence>
<sequence length="40" mass="4665">MEEPLVTVGVASYNNSAYLRQTLESIRQQTYPHWELLIVD</sequence>
<dbReference type="OrthoDB" id="6307329at2"/>
<dbReference type="InterPro" id="IPR001173">
    <property type="entry name" value="Glyco_trans_2-like"/>
</dbReference>
<organism evidence="2 5">
    <name type="scientific">Hymenobacter persicinus</name>
    <dbReference type="NCBI Taxonomy" id="2025506"/>
    <lineage>
        <taxon>Bacteria</taxon>
        <taxon>Pseudomonadati</taxon>
        <taxon>Bacteroidota</taxon>
        <taxon>Cytophagia</taxon>
        <taxon>Cytophagales</taxon>
        <taxon>Hymenobacteraceae</taxon>
        <taxon>Hymenobacter</taxon>
    </lineage>
</organism>
<keyword evidence="2" id="KW-0808">Transferase</keyword>
<dbReference type="AlphaFoldDB" id="A0A4Q5L7N9"/>
<name>A0A4Q5L7N9_9BACT</name>
<keyword evidence="5" id="KW-1185">Reference proteome</keyword>
<dbReference type="Proteomes" id="UP000294155">
    <property type="component" value="Unassembled WGS sequence"/>
</dbReference>
<protein>
    <submittedName>
        <fullName evidence="2">Glycosyltransferase</fullName>
    </submittedName>
</protein>
<dbReference type="RefSeq" id="WP_129922936.1">
    <property type="nucleotide sequence ID" value="NZ_SEWE01000061.1"/>
</dbReference>
<reference evidence="2 5" key="1">
    <citation type="submission" date="2019-02" db="EMBL/GenBank/DDBJ databases">
        <title>Bacterial novel species isolated from soil.</title>
        <authorList>
            <person name="Jung H.-Y."/>
        </authorList>
    </citation>
    <scope>NUCLEOTIDE SEQUENCE [LARGE SCALE GENOMIC DNA]</scope>
    <source>
        <strain evidence="2 5">1-3-3-3</strain>
    </source>
</reference>
<feature type="domain" description="Glycosyltransferase 2-like" evidence="1">
    <location>
        <begin position="7"/>
        <end position="40"/>
    </location>
</feature>
<proteinExistence type="predicted"/>
<dbReference type="GO" id="GO:0016740">
    <property type="term" value="F:transferase activity"/>
    <property type="evidence" value="ECO:0007669"/>
    <property type="project" value="UniProtKB-KW"/>
</dbReference>
<accession>A0A4Q5L7N9</accession>
<dbReference type="InterPro" id="IPR029044">
    <property type="entry name" value="Nucleotide-diphossugar_trans"/>
</dbReference>
<evidence type="ECO:0000313" key="3">
    <source>
        <dbReference type="EMBL" id="RYU73850.1"/>
    </source>
</evidence>
<dbReference type="Gene3D" id="3.90.550.10">
    <property type="entry name" value="Spore Coat Polysaccharide Biosynthesis Protein SpsA, Chain A"/>
    <property type="match status" value="1"/>
</dbReference>
<dbReference type="Pfam" id="PF00535">
    <property type="entry name" value="Glycos_transf_2"/>
    <property type="match status" value="1"/>
</dbReference>
<gene>
    <name evidence="4" type="ORF">EWM57_19220</name>
    <name evidence="3" type="ORF">EWM57_20665</name>
    <name evidence="2" type="ORF">EWM57_20805</name>
</gene>
<feature type="non-terminal residue" evidence="2">
    <location>
        <position position="40"/>
    </location>
</feature>
<dbReference type="EMBL" id="SEWE01000093">
    <property type="protein sequence ID" value="RYU73850.1"/>
    <property type="molecule type" value="Genomic_DNA"/>
</dbReference>